<keyword evidence="6" id="KW-1185">Reference proteome</keyword>
<name>A0A062XRM6_9BACT</name>
<sequence>MSKRAGLLLVLILLPLLAWAQKVEVREEVLPNGMKLLMVERHDSPTVACGWVAKVGSVNESPGITGISHLFEHMMFKGTKTIGTKDYEKDREILARQDAVRAEMEKEYSLLREKLRKGEISGSIYDPENATPRLKELKAELEKLYAQEKENIVKDELDQVYTREGASGLNAFTTEDQTVYFVTVPANKLELWFWLESDRLANPVFREFYSERDVVREERRLRVESTPLGKFEEQFDAMFWQSTPYHHPVIGWPADVESISRKQAEAYFGTYYAPNNITAVLVGDFDPEKALALARTYFGRIPRGPQEPPEVISEEIPQLAEKRFLAEADTNPEVQIRFHAVPFGHKDMYALQLAADLLNRRTGRLYKSLVEDRKVAVGEPYAQFRPMKYAGFFEVGAEVKEGVEPAAVEAALLAELDRLAKEPVGESELQKVKNQQLANSFRRLQTNFFLMLQLALYDSFGNWRFINEAPAKVQAVTAQDIQTVAARIFTKENRNVAIYTRKAGTAEDPELAALPSELKGMVKQQLAQIEKMKDAEKLGMAIAQMQQMAAKVPPQMKPAFDFLLKKMEQRLAQLQGEGKEE</sequence>
<dbReference type="Gene3D" id="3.30.830.10">
    <property type="entry name" value="Metalloenzyme, LuxS/M16 peptidase-like"/>
    <property type="match status" value="3"/>
</dbReference>
<feature type="domain" description="Peptidase M16 N-terminal" evidence="3">
    <location>
        <begin position="142"/>
        <end position="250"/>
    </location>
</feature>
<dbReference type="Proteomes" id="UP000027284">
    <property type="component" value="Unassembled WGS sequence"/>
</dbReference>
<dbReference type="OrthoDB" id="9762027at2"/>
<dbReference type="EMBL" id="JMFG01000020">
    <property type="protein sequence ID" value="KDA53463.1"/>
    <property type="molecule type" value="Genomic_DNA"/>
</dbReference>
<dbReference type="AlphaFoldDB" id="A0A062XRM6"/>
<evidence type="ECO:0000256" key="1">
    <source>
        <dbReference type="ARBA" id="ARBA00007261"/>
    </source>
</evidence>
<dbReference type="InterPro" id="IPR011249">
    <property type="entry name" value="Metalloenz_LuxS/M16"/>
</dbReference>
<evidence type="ECO:0000256" key="2">
    <source>
        <dbReference type="SAM" id="Coils"/>
    </source>
</evidence>
<dbReference type="Pfam" id="PF00675">
    <property type="entry name" value="Peptidase_M16"/>
    <property type="match status" value="2"/>
</dbReference>
<evidence type="ECO:0008006" key="7">
    <source>
        <dbReference type="Google" id="ProtNLM"/>
    </source>
</evidence>
<dbReference type="MEROPS" id="M16.019"/>
<comment type="caution">
    <text evidence="5">The sequence shown here is derived from an EMBL/GenBank/DDBJ whole genome shotgun (WGS) entry which is preliminary data.</text>
</comment>
<evidence type="ECO:0000313" key="6">
    <source>
        <dbReference type="Proteomes" id="UP000027284"/>
    </source>
</evidence>
<accession>A0A062XRM6</accession>
<keyword evidence="2" id="KW-0175">Coiled coil</keyword>
<evidence type="ECO:0000313" key="5">
    <source>
        <dbReference type="EMBL" id="KDA53463.1"/>
    </source>
</evidence>
<comment type="similarity">
    <text evidence="1">Belongs to the peptidase M16 family.</text>
</comment>
<feature type="coiled-coil region" evidence="2">
    <location>
        <begin position="94"/>
        <end position="158"/>
    </location>
</feature>
<feature type="domain" description="Peptidase M16 N-terminal" evidence="3">
    <location>
        <begin position="39"/>
        <end position="89"/>
    </location>
</feature>
<dbReference type="STRING" id="1312852.EG19_04450"/>
<dbReference type="SUPFAM" id="SSF63411">
    <property type="entry name" value="LuxS/MPP-like metallohydrolase"/>
    <property type="match status" value="2"/>
</dbReference>
<protein>
    <recommendedName>
        <fullName evidence="7">Insulinase family protein</fullName>
    </recommendedName>
</protein>
<dbReference type="PANTHER" id="PTHR11851:SF49">
    <property type="entry name" value="MITOCHONDRIAL-PROCESSING PEPTIDASE SUBUNIT ALPHA"/>
    <property type="match status" value="1"/>
</dbReference>
<dbReference type="InterPro" id="IPR007863">
    <property type="entry name" value="Peptidase_M16_C"/>
</dbReference>
<dbReference type="InterPro" id="IPR011765">
    <property type="entry name" value="Pept_M16_N"/>
</dbReference>
<dbReference type="RefSeq" id="WP_053335058.1">
    <property type="nucleotide sequence ID" value="NZ_JMFG01000020.1"/>
</dbReference>
<proteinExistence type="inferred from homology"/>
<evidence type="ECO:0000259" key="4">
    <source>
        <dbReference type="Pfam" id="PF05193"/>
    </source>
</evidence>
<gene>
    <name evidence="5" type="ORF">EG19_04450</name>
</gene>
<dbReference type="GO" id="GO:0046872">
    <property type="term" value="F:metal ion binding"/>
    <property type="evidence" value="ECO:0007669"/>
    <property type="project" value="InterPro"/>
</dbReference>
<feature type="domain" description="Peptidase M16 C-terminal" evidence="4">
    <location>
        <begin position="258"/>
        <end position="435"/>
    </location>
</feature>
<reference evidence="5 6" key="1">
    <citation type="submission" date="2014-04" db="EMBL/GenBank/DDBJ databases">
        <title>The Genome Sequence of Thermoanaerobaculum aquaticum MP-01, The First Cultivated Group 23 Acidobacterium.</title>
        <authorList>
            <person name="Stamps B.W."/>
            <person name="Losey N.A."/>
            <person name="Lawson P.A."/>
            <person name="Stevenson B.S."/>
        </authorList>
    </citation>
    <scope>NUCLEOTIDE SEQUENCE [LARGE SCALE GENOMIC DNA]</scope>
    <source>
        <strain evidence="5 6">MP-01</strain>
    </source>
</reference>
<organism evidence="5 6">
    <name type="scientific">Thermoanaerobaculum aquaticum</name>
    <dbReference type="NCBI Taxonomy" id="1312852"/>
    <lineage>
        <taxon>Bacteria</taxon>
        <taxon>Pseudomonadati</taxon>
        <taxon>Acidobacteriota</taxon>
        <taxon>Thermoanaerobaculia</taxon>
        <taxon>Thermoanaerobaculales</taxon>
        <taxon>Thermoanaerobaculaceae</taxon>
        <taxon>Thermoanaerobaculum</taxon>
    </lineage>
</organism>
<dbReference type="InterPro" id="IPR050361">
    <property type="entry name" value="MPP/UQCRC_Complex"/>
</dbReference>
<dbReference type="Pfam" id="PF05193">
    <property type="entry name" value="Peptidase_M16_C"/>
    <property type="match status" value="1"/>
</dbReference>
<evidence type="ECO:0000259" key="3">
    <source>
        <dbReference type="Pfam" id="PF00675"/>
    </source>
</evidence>
<dbReference type="PANTHER" id="PTHR11851">
    <property type="entry name" value="METALLOPROTEASE"/>
    <property type="match status" value="1"/>
</dbReference>